<accession>A0A1M7RKF5</accession>
<dbReference type="Proteomes" id="UP000184440">
    <property type="component" value="Unassembled WGS sequence"/>
</dbReference>
<keyword evidence="2" id="KW-1185">Reference proteome</keyword>
<dbReference type="EMBL" id="FRCS01000017">
    <property type="protein sequence ID" value="SHN46639.1"/>
    <property type="molecule type" value="Genomic_DNA"/>
</dbReference>
<gene>
    <name evidence="1" type="ORF">SAMN05443668_11722</name>
</gene>
<sequence length="144" mass="15413">MSRPTLSDPAALRAAEEAVERFADELQAAGEAFDADLYDRSFADDVLWGSPYGATLAGFASLNRIHHSLMDAARDAADPDAPSRGAPPSKFEVVSVLAPAPGVAVAQIRRQATAEGAFSEMALYVLVEREGRWWLAAAQNTPIR</sequence>
<dbReference type="AlphaFoldDB" id="A0A1M7RKF5"/>
<dbReference type="InterPro" id="IPR032710">
    <property type="entry name" value="NTF2-like_dom_sf"/>
</dbReference>
<dbReference type="Gene3D" id="3.10.450.50">
    <property type="match status" value="1"/>
</dbReference>
<dbReference type="SUPFAM" id="SSF54427">
    <property type="entry name" value="NTF2-like"/>
    <property type="match status" value="1"/>
</dbReference>
<proteinExistence type="predicted"/>
<name>A0A1M7RKF5_9ACTN</name>
<evidence type="ECO:0008006" key="3">
    <source>
        <dbReference type="Google" id="ProtNLM"/>
    </source>
</evidence>
<protein>
    <recommendedName>
        <fullName evidence="3">DUF4440 domain-containing protein</fullName>
    </recommendedName>
</protein>
<dbReference type="STRING" id="134849.SAMN05443668_11722"/>
<evidence type="ECO:0000313" key="1">
    <source>
        <dbReference type="EMBL" id="SHN46639.1"/>
    </source>
</evidence>
<dbReference type="RefSeq" id="WP_073263809.1">
    <property type="nucleotide sequence ID" value="NZ_FRCS01000017.1"/>
</dbReference>
<evidence type="ECO:0000313" key="2">
    <source>
        <dbReference type="Proteomes" id="UP000184440"/>
    </source>
</evidence>
<organism evidence="1 2">
    <name type="scientific">Cryptosporangium aurantiacum</name>
    <dbReference type="NCBI Taxonomy" id="134849"/>
    <lineage>
        <taxon>Bacteria</taxon>
        <taxon>Bacillati</taxon>
        <taxon>Actinomycetota</taxon>
        <taxon>Actinomycetes</taxon>
        <taxon>Cryptosporangiales</taxon>
        <taxon>Cryptosporangiaceae</taxon>
        <taxon>Cryptosporangium</taxon>
    </lineage>
</organism>
<reference evidence="1 2" key="1">
    <citation type="submission" date="2016-11" db="EMBL/GenBank/DDBJ databases">
        <authorList>
            <person name="Jaros S."/>
            <person name="Januszkiewicz K."/>
            <person name="Wedrychowicz H."/>
        </authorList>
    </citation>
    <scope>NUCLEOTIDE SEQUENCE [LARGE SCALE GENOMIC DNA]</scope>
    <source>
        <strain evidence="1 2">DSM 46144</strain>
    </source>
</reference>
<dbReference type="OrthoDB" id="582586at2"/>